<name>A0A5N6P8Q7_9ASTR</name>
<feature type="region of interest" description="Disordered" evidence="1">
    <location>
        <begin position="70"/>
        <end position="89"/>
    </location>
</feature>
<dbReference type="Proteomes" id="UP000326396">
    <property type="component" value="Linkage Group LG14"/>
</dbReference>
<comment type="caution">
    <text evidence="2">The sequence shown here is derived from an EMBL/GenBank/DDBJ whole genome shotgun (WGS) entry which is preliminary data.</text>
</comment>
<protein>
    <submittedName>
        <fullName evidence="2">Uncharacterized protein</fullName>
    </submittedName>
</protein>
<dbReference type="OrthoDB" id="2507178at2759"/>
<accession>A0A5N6P8Q7</accession>
<dbReference type="EMBL" id="SZYD01000006">
    <property type="protein sequence ID" value="KAD5961458.1"/>
    <property type="molecule type" value="Genomic_DNA"/>
</dbReference>
<evidence type="ECO:0000313" key="3">
    <source>
        <dbReference type="Proteomes" id="UP000326396"/>
    </source>
</evidence>
<dbReference type="PANTHER" id="PTHR45023:SF4">
    <property type="entry name" value="GLYCINE-RICH PROTEIN-RELATED"/>
    <property type="match status" value="1"/>
</dbReference>
<reference evidence="2 3" key="1">
    <citation type="submission" date="2019-05" db="EMBL/GenBank/DDBJ databases">
        <title>Mikania micrantha, genome provides insights into the molecular mechanism of rapid growth.</title>
        <authorList>
            <person name="Liu B."/>
        </authorList>
    </citation>
    <scope>NUCLEOTIDE SEQUENCE [LARGE SCALE GENOMIC DNA]</scope>
    <source>
        <strain evidence="2">NLD-2019</strain>
        <tissue evidence="2">Leaf</tissue>
    </source>
</reference>
<dbReference type="AlphaFoldDB" id="A0A5N6P8Q7"/>
<evidence type="ECO:0000313" key="2">
    <source>
        <dbReference type="EMBL" id="KAD5961458.1"/>
    </source>
</evidence>
<proteinExistence type="predicted"/>
<organism evidence="2 3">
    <name type="scientific">Mikania micrantha</name>
    <name type="common">bitter vine</name>
    <dbReference type="NCBI Taxonomy" id="192012"/>
    <lineage>
        <taxon>Eukaryota</taxon>
        <taxon>Viridiplantae</taxon>
        <taxon>Streptophyta</taxon>
        <taxon>Embryophyta</taxon>
        <taxon>Tracheophyta</taxon>
        <taxon>Spermatophyta</taxon>
        <taxon>Magnoliopsida</taxon>
        <taxon>eudicotyledons</taxon>
        <taxon>Gunneridae</taxon>
        <taxon>Pentapetalae</taxon>
        <taxon>asterids</taxon>
        <taxon>campanulids</taxon>
        <taxon>Asterales</taxon>
        <taxon>Asteraceae</taxon>
        <taxon>Asteroideae</taxon>
        <taxon>Heliantheae alliance</taxon>
        <taxon>Eupatorieae</taxon>
        <taxon>Mikania</taxon>
    </lineage>
</organism>
<sequence length="138" mass="15958">MDPNNPFFNPFMNCYRPQVDPNNPNQFLTVSNWYPQPPFFNLNLPAFDNVFENQPEPDVDVVPETQLDAQPATSCRRHRQKEVPGKTTKPTIARWSKVEEMVLARAYIDVSEDPFVGNNQASTEFWKPVKFHDMLSGK</sequence>
<evidence type="ECO:0000256" key="1">
    <source>
        <dbReference type="SAM" id="MobiDB-lite"/>
    </source>
</evidence>
<gene>
    <name evidence="2" type="ORF">E3N88_12931</name>
</gene>
<keyword evidence="3" id="KW-1185">Reference proteome</keyword>
<dbReference type="PANTHER" id="PTHR45023">
    <property type="match status" value="1"/>
</dbReference>